<dbReference type="Gene3D" id="2.10.109.10">
    <property type="entry name" value="Umud Fragment, subunit A"/>
    <property type="match status" value="1"/>
</dbReference>
<dbReference type="AlphaFoldDB" id="A0A679JBY4"/>
<protein>
    <submittedName>
        <fullName evidence="5">Putative HTH-type transcriptional regulator</fullName>
    </submittedName>
</protein>
<sequence length="253" mass="27302">MLFVNINSVATVFPVNTDDTNSLESWQREDAARLLALYKAYRAAGGLKQDDFAAKFGLRSQANLGHYLHGRRPLNIEQATNFSRGLNVPIDRFSPTIAAQIAGAAQAIGPHPASDVDSEFVPVQRLTVRLSAGPGAAAVVAEVEGSLQFRRDFLSSFGASKDSARIVHVTGTSMEPTIVDGAVLLVNTRNREPRTGSIFAMSYGDDLIVKRLVQSTSGWVARSDNPDGNPDIPIDNSHHVHIIGRAVWMGAKL</sequence>
<dbReference type="Gene3D" id="1.10.260.40">
    <property type="entry name" value="lambda repressor-like DNA-binding domains"/>
    <property type="match status" value="1"/>
</dbReference>
<dbReference type="CDD" id="cd00093">
    <property type="entry name" value="HTH_XRE"/>
    <property type="match status" value="1"/>
</dbReference>
<dbReference type="InterPro" id="IPR039418">
    <property type="entry name" value="LexA-like"/>
</dbReference>
<keyword evidence="2" id="KW-0238">DNA-binding</keyword>
<evidence type="ECO:0000256" key="3">
    <source>
        <dbReference type="ARBA" id="ARBA00023163"/>
    </source>
</evidence>
<dbReference type="PANTHER" id="PTHR40661:SF3">
    <property type="entry name" value="FELS-1 PROPHAGE TRANSCRIPTIONAL REGULATOR"/>
    <property type="match status" value="1"/>
</dbReference>
<dbReference type="CDD" id="cd06529">
    <property type="entry name" value="S24_LexA-like"/>
    <property type="match status" value="1"/>
</dbReference>
<evidence type="ECO:0000259" key="4">
    <source>
        <dbReference type="PROSITE" id="PS50943"/>
    </source>
</evidence>
<dbReference type="PANTHER" id="PTHR40661">
    <property type="match status" value="1"/>
</dbReference>
<dbReference type="InterPro" id="IPR015927">
    <property type="entry name" value="Peptidase_S24_S26A/B/C"/>
</dbReference>
<dbReference type="InterPro" id="IPR010982">
    <property type="entry name" value="Lambda_DNA-bd_dom_sf"/>
</dbReference>
<gene>
    <name evidence="5" type="ORF">VVAX_04737</name>
</gene>
<feature type="domain" description="HTH cro/C1-type" evidence="4">
    <location>
        <begin position="39"/>
        <end position="93"/>
    </location>
</feature>
<proteinExistence type="predicted"/>
<reference evidence="5" key="1">
    <citation type="submission" date="2019-12" db="EMBL/GenBank/DDBJ databases">
        <authorList>
            <person name="Cremers G."/>
        </authorList>
    </citation>
    <scope>NUCLEOTIDE SEQUENCE</scope>
    <source>
        <strain evidence="5">Vvax</strain>
    </source>
</reference>
<dbReference type="SUPFAM" id="SSF47413">
    <property type="entry name" value="lambda repressor-like DNA-binding domains"/>
    <property type="match status" value="1"/>
</dbReference>
<dbReference type="GO" id="GO:0003677">
    <property type="term" value="F:DNA binding"/>
    <property type="evidence" value="ECO:0007669"/>
    <property type="project" value="UniProtKB-KW"/>
</dbReference>
<evidence type="ECO:0000256" key="2">
    <source>
        <dbReference type="ARBA" id="ARBA00023125"/>
    </source>
</evidence>
<evidence type="ECO:0000256" key="1">
    <source>
        <dbReference type="ARBA" id="ARBA00023015"/>
    </source>
</evidence>
<name>A0A679JBY4_VARPD</name>
<organism evidence="5">
    <name type="scientific">Variovorax paradoxus</name>
    <dbReference type="NCBI Taxonomy" id="34073"/>
    <lineage>
        <taxon>Bacteria</taxon>
        <taxon>Pseudomonadati</taxon>
        <taxon>Pseudomonadota</taxon>
        <taxon>Betaproteobacteria</taxon>
        <taxon>Burkholderiales</taxon>
        <taxon>Comamonadaceae</taxon>
        <taxon>Variovorax</taxon>
    </lineage>
</organism>
<keyword evidence="3" id="KW-0804">Transcription</keyword>
<dbReference type="InterPro" id="IPR001387">
    <property type="entry name" value="Cro/C1-type_HTH"/>
</dbReference>
<dbReference type="SUPFAM" id="SSF51306">
    <property type="entry name" value="LexA/Signal peptidase"/>
    <property type="match status" value="1"/>
</dbReference>
<keyword evidence="1" id="KW-0805">Transcription regulation</keyword>
<evidence type="ECO:0000313" key="5">
    <source>
        <dbReference type="EMBL" id="CAA2108227.1"/>
    </source>
</evidence>
<dbReference type="EMBL" id="LR743507">
    <property type="protein sequence ID" value="CAA2108227.1"/>
    <property type="molecule type" value="Genomic_DNA"/>
</dbReference>
<dbReference type="InterPro" id="IPR036286">
    <property type="entry name" value="LexA/Signal_pep-like_sf"/>
</dbReference>
<accession>A0A679JBY4</accession>
<dbReference type="Pfam" id="PF00717">
    <property type="entry name" value="Peptidase_S24"/>
    <property type="match status" value="1"/>
</dbReference>
<dbReference type="PROSITE" id="PS50943">
    <property type="entry name" value="HTH_CROC1"/>
    <property type="match status" value="1"/>
</dbReference>